<keyword evidence="2 5" id="KW-0812">Transmembrane</keyword>
<dbReference type="NCBIfam" id="NF001325">
    <property type="entry name" value="PRK00259.1-3"/>
    <property type="match status" value="1"/>
</dbReference>
<reference evidence="6" key="1">
    <citation type="journal article" date="2010" name="Nature">
        <title>The Dynamic genome of Hydra.</title>
        <authorList>
            <person name="Chapman J.A."/>
            <person name="Kirkness E.F."/>
            <person name="Simakov O."/>
            <person name="Hampson S.E."/>
            <person name="Mitros T."/>
            <person name="Weinmaier T."/>
            <person name="Rattei T."/>
            <person name="Balasubramanian P.G."/>
            <person name="Borman J."/>
            <person name="Busam D."/>
            <person name="Disbennett K."/>
            <person name="Pfannkoch C."/>
            <person name="Sumin N."/>
            <person name="Sutton G."/>
            <person name="Viswanathan L."/>
            <person name="Walenz B."/>
            <person name="Goodstein D.M."/>
            <person name="Hellsten U."/>
            <person name="Kawashima T."/>
            <person name="Prochnik S.E."/>
            <person name="Putnam N.H."/>
            <person name="Shu S."/>
            <person name="Blumberg B."/>
            <person name="Dana C.E."/>
            <person name="Gee L."/>
            <person name="Kibler D.F."/>
            <person name="Law L."/>
            <person name="Lindgens D."/>
            <person name="Martinez D.E."/>
            <person name="Peng J."/>
            <person name="Wigge P.A."/>
            <person name="Bertulat B."/>
            <person name="Guder C."/>
            <person name="Nakamura Y."/>
            <person name="Ozbek S."/>
            <person name="Watanabe H."/>
            <person name="Khalturin K."/>
            <person name="Hemmrich G."/>
            <person name="Franke A."/>
            <person name="Augustin R."/>
            <person name="Fraune S."/>
            <person name="Hayakawa E."/>
            <person name="Hayakawa S."/>
            <person name="Hirose M."/>
            <person name="Hwang J."/>
            <person name="Ikeo K."/>
            <person name="Nishimiya-Fujisawa C."/>
            <person name="Ogura A."/>
            <person name="Takahashi T."/>
            <person name="Steinmetz P.R."/>
            <person name="Zhang X."/>
            <person name="Aufschnaiter R."/>
            <person name="Eder M.K."/>
            <person name="Gorny A.K."/>
            <person name="Salvenmoser W."/>
            <person name="Heimberg A.M."/>
            <person name="Wheeler B.M."/>
            <person name="Peterson K.J."/>
            <person name="Boettger A."/>
            <person name="Tischler P."/>
            <person name="Wolf A."/>
            <person name="Gojobori T."/>
            <person name="Remington K.A."/>
            <person name="Strausberg R.L."/>
            <person name="Venter J."/>
            <person name="Technau U."/>
            <person name="Hobmayer B."/>
            <person name="Bosch T.C."/>
            <person name="Holstein T.W."/>
            <person name="Fujisawa T."/>
            <person name="Bode H.R."/>
            <person name="David C.N."/>
            <person name="Rokhsar D.S."/>
            <person name="Steele R.E."/>
        </authorList>
    </citation>
    <scope>NUCLEOTIDE SEQUENCE</scope>
</reference>
<dbReference type="InterPro" id="IPR006008">
    <property type="entry name" value="YciB"/>
</dbReference>
<keyword evidence="1 5" id="KW-1003">Cell membrane</keyword>
<feature type="transmembrane region" description="Helical" evidence="5">
    <location>
        <begin position="172"/>
        <end position="193"/>
    </location>
</feature>
<feature type="transmembrane region" description="Helical" evidence="5">
    <location>
        <begin position="101"/>
        <end position="122"/>
    </location>
</feature>
<dbReference type="AlphaFoldDB" id="C9Y612"/>
<proteinExistence type="inferred from homology"/>
<keyword evidence="5" id="KW-0997">Cell inner membrane</keyword>
<feature type="transmembrane region" description="Helical" evidence="5">
    <location>
        <begin position="142"/>
        <end position="160"/>
    </location>
</feature>
<comment type="function">
    <text evidence="5">Plays a role in cell envelope biogenesis, maintenance of cell envelope integrity and membrane homeostasis.</text>
</comment>
<dbReference type="EMBL" id="FN543101">
    <property type="protein sequence ID" value="CBA26301.1"/>
    <property type="molecule type" value="Genomic_DNA"/>
</dbReference>
<comment type="similarity">
    <text evidence="5">Belongs to the YciB family.</text>
</comment>
<evidence type="ECO:0000256" key="4">
    <source>
        <dbReference type="ARBA" id="ARBA00023136"/>
    </source>
</evidence>
<feature type="transmembrane region" description="Helical" evidence="5">
    <location>
        <begin position="12"/>
        <end position="31"/>
    </location>
</feature>
<organism evidence="6">
    <name type="scientific">Curvibacter symbiont subsp. Hydra magnipapillata</name>
    <dbReference type="NCBI Taxonomy" id="667019"/>
    <lineage>
        <taxon>Bacteria</taxon>
        <taxon>Pseudomonadati</taxon>
        <taxon>Pseudomonadota</taxon>
        <taxon>Betaproteobacteria</taxon>
        <taxon>Burkholderiales</taxon>
        <taxon>Comamonadaceae</taxon>
        <taxon>Curvibacter</taxon>
    </lineage>
</organism>
<dbReference type="Pfam" id="PF04279">
    <property type="entry name" value="IspA"/>
    <property type="match status" value="1"/>
</dbReference>
<evidence type="ECO:0000256" key="5">
    <source>
        <dbReference type="HAMAP-Rule" id="MF_00189"/>
    </source>
</evidence>
<feature type="transmembrane region" description="Helical" evidence="5">
    <location>
        <begin position="70"/>
        <end position="89"/>
    </location>
</feature>
<dbReference type="GO" id="GO:0005886">
    <property type="term" value="C:plasma membrane"/>
    <property type="evidence" value="ECO:0007669"/>
    <property type="project" value="UniProtKB-SubCell"/>
</dbReference>
<gene>
    <name evidence="6" type="primary">ispZ</name>
    <name evidence="5" type="synonym">yciB</name>
    <name evidence="6" type="ORF">Csp_E33890</name>
</gene>
<accession>C9Y612</accession>
<evidence type="ECO:0000256" key="1">
    <source>
        <dbReference type="ARBA" id="ARBA00022475"/>
    </source>
</evidence>
<feature type="transmembrane region" description="Helical" evidence="5">
    <location>
        <begin position="43"/>
        <end position="64"/>
    </location>
</feature>
<dbReference type="PANTHER" id="PTHR36917:SF1">
    <property type="entry name" value="INNER MEMBRANE-SPANNING PROTEIN YCIB"/>
    <property type="match status" value="1"/>
</dbReference>
<keyword evidence="3 5" id="KW-1133">Transmembrane helix</keyword>
<evidence type="ECO:0000256" key="2">
    <source>
        <dbReference type="ARBA" id="ARBA00022692"/>
    </source>
</evidence>
<dbReference type="HAMAP" id="MF_00189">
    <property type="entry name" value="YciB"/>
    <property type="match status" value="1"/>
</dbReference>
<keyword evidence="4 5" id="KW-0472">Membrane</keyword>
<evidence type="ECO:0000313" key="6">
    <source>
        <dbReference type="EMBL" id="CBA26301.1"/>
    </source>
</evidence>
<evidence type="ECO:0000256" key="3">
    <source>
        <dbReference type="ARBA" id="ARBA00022989"/>
    </source>
</evidence>
<protein>
    <recommendedName>
        <fullName evidence="5">Inner membrane-spanning protein YciB</fullName>
    </recommendedName>
</protein>
<dbReference type="PANTHER" id="PTHR36917">
    <property type="entry name" value="INTRACELLULAR SEPTATION PROTEIN A-RELATED"/>
    <property type="match status" value="1"/>
</dbReference>
<sequence>MHELGLATLHARMKTLLDFIPILLFFAAYKLHDWFGISKDEAIYFATPVLMAATVAQMAIIYWIDKKLTTMHKITLGMILVFGTITLVLHDKRFIMWKPTVLYAGMAIALAVAVWGMKHNFLKSMLGSQLELPDAVWHKLNIAWIAYTAFMAISNGYVAAYFSEDAWANFKLWGYVFPLAFLIGQGLYISPYLKGDDSKQDPPTP</sequence>
<comment type="subcellular location">
    <subcellularLocation>
        <location evidence="5">Cell inner membrane</location>
        <topology evidence="5">Multi-pass membrane protein</topology>
    </subcellularLocation>
</comment>
<name>C9Y612_CURXX</name>